<feature type="binding site" evidence="12">
    <location>
        <position position="108"/>
    </location>
    <ligand>
        <name>Zn(2+)</name>
        <dbReference type="ChEBI" id="CHEBI:29105"/>
    </ligand>
</feature>
<keyword evidence="10" id="KW-0238">DNA-binding</keyword>
<dbReference type="Pfam" id="PF01475">
    <property type="entry name" value="FUR"/>
    <property type="match status" value="1"/>
</dbReference>
<accession>A0A7C5DFG1</accession>
<keyword evidence="5" id="KW-0963">Cytoplasm</keyword>
<protein>
    <recommendedName>
        <fullName evidence="4">Ferric uptake regulation protein</fullName>
    </recommendedName>
</protein>
<evidence type="ECO:0000313" key="13">
    <source>
        <dbReference type="EMBL" id="HHE07328.1"/>
    </source>
</evidence>
<dbReference type="Gene3D" id="3.30.1490.190">
    <property type="match status" value="1"/>
</dbReference>
<comment type="similarity">
    <text evidence="2">Belongs to the Fur family.</text>
</comment>
<dbReference type="GO" id="GO:0045892">
    <property type="term" value="P:negative regulation of DNA-templated transcription"/>
    <property type="evidence" value="ECO:0007669"/>
    <property type="project" value="TreeGrafter"/>
</dbReference>
<sequence>MKQADGESIAKVETLFKSYMKEEQLRCTQERLSVLREIYRATTHLDADELFVRLRKQGVAISRATVYHTLDLLFRFKLVTKVDLGHKHTHYEKSWGVTNHLHIICLKCGKVSEASSEELCEIMKKLCAENGYSLGTFSLQLFGECLDKEACAQRVKKAQHDKA</sequence>
<evidence type="ECO:0000256" key="10">
    <source>
        <dbReference type="ARBA" id="ARBA00023125"/>
    </source>
</evidence>
<dbReference type="Proteomes" id="UP000886059">
    <property type="component" value="Unassembled WGS sequence"/>
</dbReference>
<comment type="subunit">
    <text evidence="3">Homodimer.</text>
</comment>
<keyword evidence="8 12" id="KW-0862">Zinc</keyword>
<dbReference type="GO" id="GO:0000976">
    <property type="term" value="F:transcription cis-regulatory region binding"/>
    <property type="evidence" value="ECO:0007669"/>
    <property type="project" value="TreeGrafter"/>
</dbReference>
<dbReference type="AlphaFoldDB" id="A0A7C5DFG1"/>
<dbReference type="PANTHER" id="PTHR33202">
    <property type="entry name" value="ZINC UPTAKE REGULATION PROTEIN"/>
    <property type="match status" value="1"/>
</dbReference>
<organism evidence="13">
    <name type="scientific">Chlorobaculum parvum</name>
    <dbReference type="NCBI Taxonomy" id="274539"/>
    <lineage>
        <taxon>Bacteria</taxon>
        <taxon>Pseudomonadati</taxon>
        <taxon>Chlorobiota</taxon>
        <taxon>Chlorobiia</taxon>
        <taxon>Chlorobiales</taxon>
        <taxon>Chlorobiaceae</taxon>
        <taxon>Chlorobaculum</taxon>
    </lineage>
</organism>
<dbReference type="CDD" id="cd07153">
    <property type="entry name" value="Fur_like"/>
    <property type="match status" value="1"/>
</dbReference>
<keyword evidence="6" id="KW-0678">Repressor</keyword>
<evidence type="ECO:0000256" key="9">
    <source>
        <dbReference type="ARBA" id="ARBA00023015"/>
    </source>
</evidence>
<name>A0A7C5DFG1_9CHLB</name>
<reference evidence="13" key="1">
    <citation type="journal article" date="2020" name="mSystems">
        <title>Genome- and Community-Level Interaction Insights into Carbon Utilization and Element Cycling Functions of Hydrothermarchaeota in Hydrothermal Sediment.</title>
        <authorList>
            <person name="Zhou Z."/>
            <person name="Liu Y."/>
            <person name="Xu W."/>
            <person name="Pan J."/>
            <person name="Luo Z.H."/>
            <person name="Li M."/>
        </authorList>
    </citation>
    <scope>NUCLEOTIDE SEQUENCE [LARGE SCALE GENOMIC DNA]</scope>
    <source>
        <strain evidence="13">HyVt-628</strain>
    </source>
</reference>
<dbReference type="InterPro" id="IPR036390">
    <property type="entry name" value="WH_DNA-bd_sf"/>
</dbReference>
<dbReference type="EMBL" id="DRSK01000002">
    <property type="protein sequence ID" value="HHE07328.1"/>
    <property type="molecule type" value="Genomic_DNA"/>
</dbReference>
<proteinExistence type="inferred from homology"/>
<keyword evidence="11" id="KW-0804">Transcription</keyword>
<evidence type="ECO:0000256" key="7">
    <source>
        <dbReference type="ARBA" id="ARBA00022723"/>
    </source>
</evidence>
<feature type="binding site" evidence="12">
    <location>
        <position position="105"/>
    </location>
    <ligand>
        <name>Zn(2+)</name>
        <dbReference type="ChEBI" id="CHEBI:29105"/>
    </ligand>
</feature>
<comment type="subcellular location">
    <subcellularLocation>
        <location evidence="1">Cytoplasm</location>
    </subcellularLocation>
</comment>
<evidence type="ECO:0000256" key="2">
    <source>
        <dbReference type="ARBA" id="ARBA00007957"/>
    </source>
</evidence>
<evidence type="ECO:0000256" key="5">
    <source>
        <dbReference type="ARBA" id="ARBA00022490"/>
    </source>
</evidence>
<dbReference type="GO" id="GO:0003700">
    <property type="term" value="F:DNA-binding transcription factor activity"/>
    <property type="evidence" value="ECO:0007669"/>
    <property type="project" value="InterPro"/>
</dbReference>
<comment type="cofactor">
    <cofactor evidence="12">
        <name>Zn(2+)</name>
        <dbReference type="ChEBI" id="CHEBI:29105"/>
    </cofactor>
    <text evidence="12">Binds 1 zinc ion per subunit.</text>
</comment>
<dbReference type="GO" id="GO:0005829">
    <property type="term" value="C:cytosol"/>
    <property type="evidence" value="ECO:0007669"/>
    <property type="project" value="TreeGrafter"/>
</dbReference>
<dbReference type="InterPro" id="IPR043135">
    <property type="entry name" value="Fur_C"/>
</dbReference>
<evidence type="ECO:0000256" key="3">
    <source>
        <dbReference type="ARBA" id="ARBA00011738"/>
    </source>
</evidence>
<evidence type="ECO:0000256" key="8">
    <source>
        <dbReference type="ARBA" id="ARBA00022833"/>
    </source>
</evidence>
<dbReference type="GO" id="GO:0008270">
    <property type="term" value="F:zinc ion binding"/>
    <property type="evidence" value="ECO:0007669"/>
    <property type="project" value="TreeGrafter"/>
</dbReference>
<dbReference type="GO" id="GO:1900376">
    <property type="term" value="P:regulation of secondary metabolite biosynthetic process"/>
    <property type="evidence" value="ECO:0007669"/>
    <property type="project" value="TreeGrafter"/>
</dbReference>
<dbReference type="PANTHER" id="PTHR33202:SF2">
    <property type="entry name" value="FERRIC UPTAKE REGULATION PROTEIN"/>
    <property type="match status" value="1"/>
</dbReference>
<evidence type="ECO:0000256" key="4">
    <source>
        <dbReference type="ARBA" id="ARBA00020910"/>
    </source>
</evidence>
<gene>
    <name evidence="13" type="ORF">ENL01_00025</name>
</gene>
<keyword evidence="9" id="KW-0805">Transcription regulation</keyword>
<keyword evidence="7 12" id="KW-0479">Metal-binding</keyword>
<dbReference type="SUPFAM" id="SSF46785">
    <property type="entry name" value="Winged helix' DNA-binding domain"/>
    <property type="match status" value="1"/>
</dbReference>
<evidence type="ECO:0000256" key="12">
    <source>
        <dbReference type="PIRSR" id="PIRSR602481-1"/>
    </source>
</evidence>
<dbReference type="InterPro" id="IPR002481">
    <property type="entry name" value="FUR"/>
</dbReference>
<evidence type="ECO:0000256" key="6">
    <source>
        <dbReference type="ARBA" id="ARBA00022491"/>
    </source>
</evidence>
<comment type="caution">
    <text evidence="13">The sequence shown here is derived from an EMBL/GenBank/DDBJ whole genome shotgun (WGS) entry which is preliminary data.</text>
</comment>
<evidence type="ECO:0000256" key="11">
    <source>
        <dbReference type="ARBA" id="ARBA00023163"/>
    </source>
</evidence>
<dbReference type="InterPro" id="IPR036388">
    <property type="entry name" value="WH-like_DNA-bd_sf"/>
</dbReference>
<dbReference type="Gene3D" id="1.10.10.10">
    <property type="entry name" value="Winged helix-like DNA-binding domain superfamily/Winged helix DNA-binding domain"/>
    <property type="match status" value="1"/>
</dbReference>
<feature type="binding site" evidence="12">
    <location>
        <position position="145"/>
    </location>
    <ligand>
        <name>Zn(2+)</name>
        <dbReference type="ChEBI" id="CHEBI:29105"/>
    </ligand>
</feature>
<evidence type="ECO:0000256" key="1">
    <source>
        <dbReference type="ARBA" id="ARBA00004496"/>
    </source>
</evidence>